<dbReference type="RefSeq" id="WP_106964894.1">
    <property type="nucleotide sequence ID" value="NZ_JACJHR010000021.1"/>
</dbReference>
<dbReference type="GO" id="GO:0005829">
    <property type="term" value="C:cytosol"/>
    <property type="evidence" value="ECO:0007669"/>
    <property type="project" value="TreeGrafter"/>
</dbReference>
<dbReference type="CDD" id="cd00093">
    <property type="entry name" value="HTH_XRE"/>
    <property type="match status" value="2"/>
</dbReference>
<dbReference type="Pfam" id="PF13560">
    <property type="entry name" value="HTH_31"/>
    <property type="match status" value="1"/>
</dbReference>
<dbReference type="SUPFAM" id="SSF47413">
    <property type="entry name" value="lambda repressor-like DNA-binding domains"/>
    <property type="match status" value="2"/>
</dbReference>
<dbReference type="Gene3D" id="1.10.260.40">
    <property type="entry name" value="lambda repressor-like DNA-binding domains"/>
    <property type="match status" value="2"/>
</dbReference>
<dbReference type="AlphaFoldDB" id="A0A8E1VZ12"/>
<organism evidence="4 5">
    <name type="scientific">Amycolatopsis echigonensis</name>
    <dbReference type="NCBI Taxonomy" id="2576905"/>
    <lineage>
        <taxon>Bacteria</taxon>
        <taxon>Bacillati</taxon>
        <taxon>Actinomycetota</taxon>
        <taxon>Actinomycetes</taxon>
        <taxon>Pseudonocardiales</taxon>
        <taxon>Pseudonocardiaceae</taxon>
        <taxon>Amycolatopsis</taxon>
    </lineage>
</organism>
<feature type="region of interest" description="Disordered" evidence="2">
    <location>
        <begin position="1"/>
        <end position="25"/>
    </location>
</feature>
<dbReference type="PROSITE" id="PS50943">
    <property type="entry name" value="HTH_CROC1"/>
    <property type="match status" value="2"/>
</dbReference>
<comment type="caution">
    <text evidence="4">The sequence shown here is derived from an EMBL/GenBank/DDBJ whole genome shotgun (WGS) entry which is preliminary data.</text>
</comment>
<evidence type="ECO:0000313" key="5">
    <source>
        <dbReference type="Proteomes" id="UP000550260"/>
    </source>
</evidence>
<protein>
    <submittedName>
        <fullName evidence="4">Transcriptional regulator</fullName>
    </submittedName>
</protein>
<sequence>MTLEPIPASAVGTPTPDAAAQPPETAGAFVRRRRQASGLSINRLAVRSGISASTIGTLERGRTPLQSLWTAAALAYALKADPYALAIAAGRSYPAATRSDRDRGHRTVRASDIAGPHRTLTCFGEMLYLWRIRHNRTLTQVAELTGADRLWLSRVERMAAAPSIPTVVKIAYGLNLSRTELLVLAMRDQHCRNLYARENMVYAPHVRDLYARSG</sequence>
<dbReference type="PANTHER" id="PTHR46797">
    <property type="entry name" value="HTH-TYPE TRANSCRIPTIONAL REGULATOR"/>
    <property type="match status" value="1"/>
</dbReference>
<evidence type="ECO:0000256" key="1">
    <source>
        <dbReference type="ARBA" id="ARBA00023125"/>
    </source>
</evidence>
<keyword evidence="1" id="KW-0238">DNA-binding</keyword>
<dbReference type="InterPro" id="IPR010982">
    <property type="entry name" value="Lambda_DNA-bd_dom_sf"/>
</dbReference>
<dbReference type="Proteomes" id="UP000550260">
    <property type="component" value="Unassembled WGS sequence"/>
</dbReference>
<dbReference type="PANTHER" id="PTHR46797:SF1">
    <property type="entry name" value="METHYLPHOSPHONATE SYNTHASE"/>
    <property type="match status" value="1"/>
</dbReference>
<dbReference type="InterPro" id="IPR050807">
    <property type="entry name" value="TransReg_Diox_bact_type"/>
</dbReference>
<accession>A0A8E1VZ12</accession>
<evidence type="ECO:0000259" key="3">
    <source>
        <dbReference type="PROSITE" id="PS50943"/>
    </source>
</evidence>
<proteinExistence type="predicted"/>
<feature type="domain" description="HTH cro/C1-type" evidence="3">
    <location>
        <begin position="127"/>
        <end position="181"/>
    </location>
</feature>
<feature type="domain" description="HTH cro/C1-type" evidence="3">
    <location>
        <begin position="30"/>
        <end position="85"/>
    </location>
</feature>
<name>A0A8E1VZ12_9PSEU</name>
<reference evidence="4 5" key="1">
    <citation type="submission" date="2020-08" db="EMBL/GenBank/DDBJ databases">
        <title>Amycolatopsis echigonensis JCM 21831.</title>
        <authorList>
            <person name="Tedsree N."/>
            <person name="Kuncharoen N."/>
            <person name="Likhitwitayawuid K."/>
            <person name="Tanasupawat S."/>
        </authorList>
    </citation>
    <scope>NUCLEOTIDE SEQUENCE [LARGE SCALE GENOMIC DNA]</scope>
    <source>
        <strain evidence="4 5">JCM 21831</strain>
    </source>
</reference>
<evidence type="ECO:0000313" key="4">
    <source>
        <dbReference type="EMBL" id="MBB2500764.1"/>
    </source>
</evidence>
<dbReference type="GO" id="GO:0003677">
    <property type="term" value="F:DNA binding"/>
    <property type="evidence" value="ECO:0007669"/>
    <property type="project" value="UniProtKB-KW"/>
</dbReference>
<dbReference type="InterPro" id="IPR001387">
    <property type="entry name" value="Cro/C1-type_HTH"/>
</dbReference>
<dbReference type="SMART" id="SM00530">
    <property type="entry name" value="HTH_XRE"/>
    <property type="match status" value="2"/>
</dbReference>
<evidence type="ECO:0000256" key="2">
    <source>
        <dbReference type="SAM" id="MobiDB-lite"/>
    </source>
</evidence>
<gene>
    <name evidence="4" type="ORF">H5411_16710</name>
</gene>
<dbReference type="EMBL" id="JACJHR010000021">
    <property type="protein sequence ID" value="MBB2500764.1"/>
    <property type="molecule type" value="Genomic_DNA"/>
</dbReference>
<dbReference type="GO" id="GO:0003700">
    <property type="term" value="F:DNA-binding transcription factor activity"/>
    <property type="evidence" value="ECO:0007669"/>
    <property type="project" value="TreeGrafter"/>
</dbReference>